<evidence type="ECO:0000313" key="2">
    <source>
        <dbReference type="EMBL" id="CAL4212079.1"/>
    </source>
</evidence>
<feature type="region of interest" description="Disordered" evidence="1">
    <location>
        <begin position="1"/>
        <end position="27"/>
    </location>
</feature>
<organism evidence="2 3">
    <name type="scientific">Meganyctiphanes norvegica</name>
    <name type="common">Northern krill</name>
    <name type="synonym">Thysanopoda norvegica</name>
    <dbReference type="NCBI Taxonomy" id="48144"/>
    <lineage>
        <taxon>Eukaryota</taxon>
        <taxon>Metazoa</taxon>
        <taxon>Ecdysozoa</taxon>
        <taxon>Arthropoda</taxon>
        <taxon>Crustacea</taxon>
        <taxon>Multicrustacea</taxon>
        <taxon>Malacostraca</taxon>
        <taxon>Eumalacostraca</taxon>
        <taxon>Eucarida</taxon>
        <taxon>Euphausiacea</taxon>
        <taxon>Euphausiidae</taxon>
        <taxon>Meganyctiphanes</taxon>
    </lineage>
</organism>
<accession>A0AAV2SN31</accession>
<feature type="region of interest" description="Disordered" evidence="1">
    <location>
        <begin position="96"/>
        <end position="124"/>
    </location>
</feature>
<evidence type="ECO:0000313" key="3">
    <source>
        <dbReference type="Proteomes" id="UP001497623"/>
    </source>
</evidence>
<comment type="caution">
    <text evidence="2">The sequence shown here is derived from an EMBL/GenBank/DDBJ whole genome shotgun (WGS) entry which is preliminary data.</text>
</comment>
<protein>
    <submittedName>
        <fullName evidence="2">Uncharacterized protein</fullName>
    </submittedName>
</protein>
<feature type="compositionally biased region" description="Basic and acidic residues" evidence="1">
    <location>
        <begin position="16"/>
        <end position="27"/>
    </location>
</feature>
<feature type="compositionally biased region" description="Polar residues" evidence="1">
    <location>
        <begin position="108"/>
        <end position="124"/>
    </location>
</feature>
<dbReference type="Proteomes" id="UP001497623">
    <property type="component" value="Unassembled WGS sequence"/>
</dbReference>
<proteinExistence type="predicted"/>
<reference evidence="2 3" key="1">
    <citation type="submission" date="2024-05" db="EMBL/GenBank/DDBJ databases">
        <authorList>
            <person name="Wallberg A."/>
        </authorList>
    </citation>
    <scope>NUCLEOTIDE SEQUENCE [LARGE SCALE GENOMIC DNA]</scope>
</reference>
<gene>
    <name evidence="2" type="ORF">MNOR_LOCUS38446</name>
</gene>
<evidence type="ECO:0000256" key="1">
    <source>
        <dbReference type="SAM" id="MobiDB-lite"/>
    </source>
</evidence>
<keyword evidence="3" id="KW-1185">Reference proteome</keyword>
<feature type="non-terminal residue" evidence="2">
    <location>
        <position position="1"/>
    </location>
</feature>
<sequence>QIHGSQSNSNVSGVKTGDKSKSSHKRLLDSQDDLFNDSLELDLCPLNEKKKSKKDYVRKKNVSEIETVGATNKAVKKNNELNKDIIEIDSEDSLDNSINEKSWKNRNKNSNVSQTQNSIFDELF</sequence>
<feature type="compositionally biased region" description="Polar residues" evidence="1">
    <location>
        <begin position="1"/>
        <end position="13"/>
    </location>
</feature>
<dbReference type="AlphaFoldDB" id="A0AAV2SN31"/>
<name>A0AAV2SN31_MEGNR</name>
<dbReference type="EMBL" id="CAXKWB010087543">
    <property type="protein sequence ID" value="CAL4212079.1"/>
    <property type="molecule type" value="Genomic_DNA"/>
</dbReference>